<evidence type="ECO:0000313" key="3">
    <source>
        <dbReference type="Proteomes" id="UP000314294"/>
    </source>
</evidence>
<evidence type="ECO:0000313" key="2">
    <source>
        <dbReference type="EMBL" id="TNN40076.1"/>
    </source>
</evidence>
<dbReference type="Proteomes" id="UP000314294">
    <property type="component" value="Unassembled WGS sequence"/>
</dbReference>
<proteinExistence type="predicted"/>
<keyword evidence="3" id="KW-1185">Reference proteome</keyword>
<dbReference type="AlphaFoldDB" id="A0A4Z2FFS2"/>
<accession>A0A4Z2FFS2</accession>
<organism evidence="2 3">
    <name type="scientific">Liparis tanakae</name>
    <name type="common">Tanaka's snailfish</name>
    <dbReference type="NCBI Taxonomy" id="230148"/>
    <lineage>
        <taxon>Eukaryota</taxon>
        <taxon>Metazoa</taxon>
        <taxon>Chordata</taxon>
        <taxon>Craniata</taxon>
        <taxon>Vertebrata</taxon>
        <taxon>Euteleostomi</taxon>
        <taxon>Actinopterygii</taxon>
        <taxon>Neopterygii</taxon>
        <taxon>Teleostei</taxon>
        <taxon>Neoteleostei</taxon>
        <taxon>Acanthomorphata</taxon>
        <taxon>Eupercaria</taxon>
        <taxon>Perciformes</taxon>
        <taxon>Cottioidei</taxon>
        <taxon>Cottales</taxon>
        <taxon>Liparidae</taxon>
        <taxon>Liparis</taxon>
    </lineage>
</organism>
<protein>
    <submittedName>
        <fullName evidence="2">Uncharacterized protein</fullName>
    </submittedName>
</protein>
<dbReference type="EMBL" id="SRLO01001220">
    <property type="protein sequence ID" value="TNN40076.1"/>
    <property type="molecule type" value="Genomic_DNA"/>
</dbReference>
<name>A0A4Z2FFS2_9TELE</name>
<gene>
    <name evidence="2" type="ORF">EYF80_049748</name>
</gene>
<evidence type="ECO:0000256" key="1">
    <source>
        <dbReference type="SAM" id="MobiDB-lite"/>
    </source>
</evidence>
<feature type="region of interest" description="Disordered" evidence="1">
    <location>
        <begin position="1"/>
        <end position="63"/>
    </location>
</feature>
<comment type="caution">
    <text evidence="2">The sequence shown here is derived from an EMBL/GenBank/DDBJ whole genome shotgun (WGS) entry which is preliminary data.</text>
</comment>
<feature type="compositionally biased region" description="Basic and acidic residues" evidence="1">
    <location>
        <begin position="38"/>
        <end position="51"/>
    </location>
</feature>
<reference evidence="2 3" key="1">
    <citation type="submission" date="2019-03" db="EMBL/GenBank/DDBJ databases">
        <title>First draft genome of Liparis tanakae, snailfish: a comprehensive survey of snailfish specific genes.</title>
        <authorList>
            <person name="Kim W."/>
            <person name="Song I."/>
            <person name="Jeong J.-H."/>
            <person name="Kim D."/>
            <person name="Kim S."/>
            <person name="Ryu S."/>
            <person name="Song J.Y."/>
            <person name="Lee S.K."/>
        </authorList>
    </citation>
    <scope>NUCLEOTIDE SEQUENCE [LARGE SCALE GENOMIC DNA]</scope>
    <source>
        <tissue evidence="2">Muscle</tissue>
    </source>
</reference>
<sequence>MLHEYTPAYDVIGGILGSGDRQHENQRHHRGEPGQGGDLRDHLENTHRKQSDSLTQNQQTRSE</sequence>
<feature type="compositionally biased region" description="Polar residues" evidence="1">
    <location>
        <begin position="52"/>
        <end position="63"/>
    </location>
</feature>